<reference evidence="1 3" key="2">
    <citation type="journal article" date="2018" name="Plant J.">
        <title>The Physcomitrella patens chromosome-scale assembly reveals moss genome structure and evolution.</title>
        <authorList>
            <person name="Lang D."/>
            <person name="Ullrich K.K."/>
            <person name="Murat F."/>
            <person name="Fuchs J."/>
            <person name="Jenkins J."/>
            <person name="Haas F.B."/>
            <person name="Piednoel M."/>
            <person name="Gundlach H."/>
            <person name="Van Bel M."/>
            <person name="Meyberg R."/>
            <person name="Vives C."/>
            <person name="Morata J."/>
            <person name="Symeonidi A."/>
            <person name="Hiss M."/>
            <person name="Muchero W."/>
            <person name="Kamisugi Y."/>
            <person name="Saleh O."/>
            <person name="Blanc G."/>
            <person name="Decker E.L."/>
            <person name="van Gessel N."/>
            <person name="Grimwood J."/>
            <person name="Hayes R.D."/>
            <person name="Graham S.W."/>
            <person name="Gunter L.E."/>
            <person name="McDaniel S.F."/>
            <person name="Hoernstein S.N.W."/>
            <person name="Larsson A."/>
            <person name="Li F.W."/>
            <person name="Perroud P.F."/>
            <person name="Phillips J."/>
            <person name="Ranjan P."/>
            <person name="Rokshar D.S."/>
            <person name="Rothfels C.J."/>
            <person name="Schneider L."/>
            <person name="Shu S."/>
            <person name="Stevenson D.W."/>
            <person name="Thummler F."/>
            <person name="Tillich M."/>
            <person name="Villarreal Aguilar J.C."/>
            <person name="Widiez T."/>
            <person name="Wong G.K."/>
            <person name="Wymore A."/>
            <person name="Zhang Y."/>
            <person name="Zimmer A.D."/>
            <person name="Quatrano R.S."/>
            <person name="Mayer K.F.X."/>
            <person name="Goodstein D."/>
            <person name="Casacuberta J.M."/>
            <person name="Vandepoele K."/>
            <person name="Reski R."/>
            <person name="Cuming A.C."/>
            <person name="Tuskan G.A."/>
            <person name="Maumus F."/>
            <person name="Salse J."/>
            <person name="Schmutz J."/>
            <person name="Rensing S.A."/>
        </authorList>
    </citation>
    <scope>NUCLEOTIDE SEQUENCE [LARGE SCALE GENOMIC DNA]</scope>
    <source>
        <strain evidence="2 3">cv. Gransden 2004</strain>
    </source>
</reference>
<dbReference type="Proteomes" id="UP000006727">
    <property type="component" value="Chromosome 15"/>
</dbReference>
<dbReference type="PaxDb" id="3218-PP1S250_60V6.1"/>
<keyword evidence="3" id="KW-1185">Reference proteome</keyword>
<dbReference type="EnsemblPlants" id="Pp3c15_9700V3.1">
    <property type="protein sequence ID" value="Pp3c15_9700V3.1"/>
    <property type="gene ID" value="Pp3c15_9700"/>
</dbReference>
<dbReference type="InParanoid" id="A0A2K1JCK7"/>
<sequence length="97" mass="11494">MAEKIRVWNLYRTSSNFTGIRSCIFMLRRWQCLERRRHERPRDPSAAQRGRLCQDEEHRCVRNSTAQHSMQPKDPCNLSSLKALHACQFRLVTHLTA</sequence>
<dbReference type="EMBL" id="ABEU02000015">
    <property type="protein sequence ID" value="PNR39266.1"/>
    <property type="molecule type" value="Genomic_DNA"/>
</dbReference>
<evidence type="ECO:0000313" key="2">
    <source>
        <dbReference type="EnsemblPlants" id="Pp3c15_9700V3.1"/>
    </source>
</evidence>
<organism evidence="1">
    <name type="scientific">Physcomitrium patens</name>
    <name type="common">Spreading-leaved earth moss</name>
    <name type="synonym">Physcomitrella patens</name>
    <dbReference type="NCBI Taxonomy" id="3218"/>
    <lineage>
        <taxon>Eukaryota</taxon>
        <taxon>Viridiplantae</taxon>
        <taxon>Streptophyta</taxon>
        <taxon>Embryophyta</taxon>
        <taxon>Bryophyta</taxon>
        <taxon>Bryophytina</taxon>
        <taxon>Bryopsida</taxon>
        <taxon>Funariidae</taxon>
        <taxon>Funariales</taxon>
        <taxon>Funariaceae</taxon>
        <taxon>Physcomitrium</taxon>
    </lineage>
</organism>
<dbReference type="AlphaFoldDB" id="A0A2K1JCK7"/>
<evidence type="ECO:0000313" key="3">
    <source>
        <dbReference type="Proteomes" id="UP000006727"/>
    </source>
</evidence>
<protein>
    <submittedName>
        <fullName evidence="1 2">Uncharacterized protein</fullName>
    </submittedName>
</protein>
<reference evidence="1 3" key="1">
    <citation type="journal article" date="2008" name="Science">
        <title>The Physcomitrella genome reveals evolutionary insights into the conquest of land by plants.</title>
        <authorList>
            <person name="Rensing S."/>
            <person name="Lang D."/>
            <person name="Zimmer A."/>
            <person name="Terry A."/>
            <person name="Salamov A."/>
            <person name="Shapiro H."/>
            <person name="Nishiyama T."/>
            <person name="Perroud P.-F."/>
            <person name="Lindquist E."/>
            <person name="Kamisugi Y."/>
            <person name="Tanahashi T."/>
            <person name="Sakakibara K."/>
            <person name="Fujita T."/>
            <person name="Oishi K."/>
            <person name="Shin-I T."/>
            <person name="Kuroki Y."/>
            <person name="Toyoda A."/>
            <person name="Suzuki Y."/>
            <person name="Hashimoto A."/>
            <person name="Yamaguchi K."/>
            <person name="Sugano A."/>
            <person name="Kohara Y."/>
            <person name="Fujiyama A."/>
            <person name="Anterola A."/>
            <person name="Aoki S."/>
            <person name="Ashton N."/>
            <person name="Barbazuk W.B."/>
            <person name="Barker E."/>
            <person name="Bennetzen J."/>
            <person name="Bezanilla M."/>
            <person name="Blankenship R."/>
            <person name="Cho S.H."/>
            <person name="Dutcher S."/>
            <person name="Estelle M."/>
            <person name="Fawcett J.A."/>
            <person name="Gundlach H."/>
            <person name="Hanada K."/>
            <person name="Heyl A."/>
            <person name="Hicks K.A."/>
            <person name="Hugh J."/>
            <person name="Lohr M."/>
            <person name="Mayer K."/>
            <person name="Melkozernov A."/>
            <person name="Murata T."/>
            <person name="Nelson D."/>
            <person name="Pils B."/>
            <person name="Prigge M."/>
            <person name="Reiss B."/>
            <person name="Renner T."/>
            <person name="Rombauts S."/>
            <person name="Rushton P."/>
            <person name="Sanderfoot A."/>
            <person name="Schween G."/>
            <person name="Shiu S.-H."/>
            <person name="Stueber K."/>
            <person name="Theodoulou F.L."/>
            <person name="Tu H."/>
            <person name="Van de Peer Y."/>
            <person name="Verrier P.J."/>
            <person name="Waters E."/>
            <person name="Wood A."/>
            <person name="Yang L."/>
            <person name="Cove D."/>
            <person name="Cuming A."/>
            <person name="Hasebe M."/>
            <person name="Lucas S."/>
            <person name="Mishler D.B."/>
            <person name="Reski R."/>
            <person name="Grigoriev I."/>
            <person name="Quatrano R.S."/>
            <person name="Boore J.L."/>
        </authorList>
    </citation>
    <scope>NUCLEOTIDE SEQUENCE [LARGE SCALE GENOMIC DNA]</scope>
    <source>
        <strain evidence="2 3">cv. Gransden 2004</strain>
    </source>
</reference>
<name>A0A2K1JCK7_PHYPA</name>
<proteinExistence type="predicted"/>
<reference evidence="2" key="3">
    <citation type="submission" date="2020-12" db="UniProtKB">
        <authorList>
            <consortium name="EnsemblPlants"/>
        </authorList>
    </citation>
    <scope>IDENTIFICATION</scope>
</reference>
<accession>A0A2K1JCK7</accession>
<gene>
    <name evidence="1" type="ORF">PHYPA_019544</name>
</gene>
<dbReference type="Gramene" id="Pp3c15_9700V3.1">
    <property type="protein sequence ID" value="Pp3c15_9700V3.1"/>
    <property type="gene ID" value="Pp3c15_9700"/>
</dbReference>
<evidence type="ECO:0000313" key="1">
    <source>
        <dbReference type="EMBL" id="PNR39266.1"/>
    </source>
</evidence>